<feature type="region of interest" description="Disordered" evidence="1">
    <location>
        <begin position="44"/>
        <end position="138"/>
    </location>
</feature>
<evidence type="ECO:0000313" key="3">
    <source>
        <dbReference type="Proteomes" id="UP000274429"/>
    </source>
</evidence>
<feature type="compositionally biased region" description="Basic residues" evidence="1">
    <location>
        <begin position="54"/>
        <end position="64"/>
    </location>
</feature>
<evidence type="ECO:0000313" key="4">
    <source>
        <dbReference type="WBParaSite" id="TTAC_0000515701-mRNA-1"/>
    </source>
</evidence>
<reference evidence="2 3" key="2">
    <citation type="submission" date="2018-11" db="EMBL/GenBank/DDBJ databases">
        <authorList>
            <consortium name="Pathogen Informatics"/>
        </authorList>
    </citation>
    <scope>NUCLEOTIDE SEQUENCE [LARGE SCALE GENOMIC DNA]</scope>
</reference>
<evidence type="ECO:0000256" key="1">
    <source>
        <dbReference type="SAM" id="MobiDB-lite"/>
    </source>
</evidence>
<sequence length="138" mass="15184">MEPRRDRGLLAWWLLLCRPADRPNEIPTPQNCKVVRFSAFALQNNEDTVESSHRVHRRHPHSLRRSNTPSVTSLPPTPNRSHTAPPASVSPGEQWRRFQSQVSSYFSRGGGSTGGGGSSSTSTSTPPPTEKSSSRRPG</sequence>
<gene>
    <name evidence="2" type="ORF">TTAC_LOCUS5143</name>
</gene>
<dbReference type="EMBL" id="UYWX01006378">
    <property type="protein sequence ID" value="VDM26346.1"/>
    <property type="molecule type" value="Genomic_DNA"/>
</dbReference>
<reference evidence="4" key="1">
    <citation type="submission" date="2017-02" db="UniProtKB">
        <authorList>
            <consortium name="WormBaseParasite"/>
        </authorList>
    </citation>
    <scope>IDENTIFICATION</scope>
</reference>
<feature type="compositionally biased region" description="Gly residues" evidence="1">
    <location>
        <begin position="108"/>
        <end position="118"/>
    </location>
</feature>
<dbReference type="WBParaSite" id="TTAC_0000515701-mRNA-1">
    <property type="protein sequence ID" value="TTAC_0000515701-mRNA-1"/>
    <property type="gene ID" value="TTAC_0000515701"/>
</dbReference>
<keyword evidence="3" id="KW-1185">Reference proteome</keyword>
<dbReference type="AlphaFoldDB" id="A0A0R3WWL7"/>
<dbReference type="STRING" id="6205.A0A0R3WWL7"/>
<protein>
    <submittedName>
        <fullName evidence="4">Secreted protein</fullName>
    </submittedName>
</protein>
<proteinExistence type="predicted"/>
<dbReference type="Proteomes" id="UP000274429">
    <property type="component" value="Unassembled WGS sequence"/>
</dbReference>
<evidence type="ECO:0000313" key="2">
    <source>
        <dbReference type="EMBL" id="VDM26346.1"/>
    </source>
</evidence>
<organism evidence="4">
    <name type="scientific">Hydatigena taeniaeformis</name>
    <name type="common">Feline tapeworm</name>
    <name type="synonym">Taenia taeniaeformis</name>
    <dbReference type="NCBI Taxonomy" id="6205"/>
    <lineage>
        <taxon>Eukaryota</taxon>
        <taxon>Metazoa</taxon>
        <taxon>Spiralia</taxon>
        <taxon>Lophotrochozoa</taxon>
        <taxon>Platyhelminthes</taxon>
        <taxon>Cestoda</taxon>
        <taxon>Eucestoda</taxon>
        <taxon>Cyclophyllidea</taxon>
        <taxon>Taeniidae</taxon>
        <taxon>Hydatigera</taxon>
    </lineage>
</organism>
<accession>A0A0R3WWL7</accession>
<name>A0A0R3WWL7_HYDTA</name>
<feature type="compositionally biased region" description="Polar residues" evidence="1">
    <location>
        <begin position="67"/>
        <end position="82"/>
    </location>
</feature>